<gene>
    <name evidence="2" type="ORF">Thimo_3769</name>
</gene>
<reference evidence="2 3" key="1">
    <citation type="submission" date="2011-09" db="EMBL/GenBank/DDBJ databases">
        <title>Complete sequence of plasmid of Thioflavicoccus mobilis 8321.</title>
        <authorList>
            <consortium name="US DOE Joint Genome Institute"/>
            <person name="Lucas S."/>
            <person name="Han J."/>
            <person name="Lapidus A."/>
            <person name="Cheng J.-F."/>
            <person name="Goodwin L."/>
            <person name="Pitluck S."/>
            <person name="Peters L."/>
            <person name="Ovchinnikova G."/>
            <person name="Lu M."/>
            <person name="Detter J.C."/>
            <person name="Han C."/>
            <person name="Tapia R."/>
            <person name="Land M."/>
            <person name="Hauser L."/>
            <person name="Kyrpides N."/>
            <person name="Ivanova N."/>
            <person name="Pagani I."/>
            <person name="Vogl K."/>
            <person name="Liu Z."/>
            <person name="Imhoff J."/>
            <person name="Thiel V."/>
            <person name="Frigaard N.-U."/>
            <person name="Bryant D."/>
            <person name="Woyke T."/>
        </authorList>
    </citation>
    <scope>NUCLEOTIDE SEQUENCE [LARGE SCALE GENOMIC DNA]</scope>
    <source>
        <strain evidence="2 3">8321</strain>
        <plasmid evidence="3">Plasmid pTHIMO01</plasmid>
    </source>
</reference>
<dbReference type="Pfam" id="PF05406">
    <property type="entry name" value="WGR"/>
    <property type="match status" value="1"/>
</dbReference>
<evidence type="ECO:0000313" key="2">
    <source>
        <dbReference type="EMBL" id="AGA92421.1"/>
    </source>
</evidence>
<proteinExistence type="predicted"/>
<geneLocation type="plasmid" evidence="2 3">
    <name>pTHIMO01</name>
</geneLocation>
<sequence length="80" mass="9131">MTPSATQRSWINPEKARYYQVFLDQDLFGDWTLIKVWGGIGSNHGRMHSSGVASYEAGIELVDEIARRRTRRGYRSAPTD</sequence>
<dbReference type="RefSeq" id="WP_015282540.1">
    <property type="nucleotide sequence ID" value="NC_019941.1"/>
</dbReference>
<dbReference type="HOGENOM" id="CLU_155888_2_0_6"/>
<evidence type="ECO:0000313" key="3">
    <source>
        <dbReference type="Proteomes" id="UP000010816"/>
    </source>
</evidence>
<keyword evidence="2" id="KW-0614">Plasmid</keyword>
<dbReference type="SUPFAM" id="SSF142921">
    <property type="entry name" value="WGR domain-like"/>
    <property type="match status" value="1"/>
</dbReference>
<dbReference type="KEGG" id="tmb:Thimo_3769"/>
<dbReference type="InterPro" id="IPR049809">
    <property type="entry name" value="YehF/YfeS-like_WGR"/>
</dbReference>
<protein>
    <submittedName>
        <fullName evidence="2">WGR domain-containing protein</fullName>
    </submittedName>
</protein>
<accession>L0H2H1</accession>
<dbReference type="CDD" id="cd07996">
    <property type="entry name" value="WGR_MMR_like"/>
    <property type="match status" value="1"/>
</dbReference>
<dbReference type="OrthoDB" id="5801306at2"/>
<dbReference type="InterPro" id="IPR036930">
    <property type="entry name" value="WGR_dom_sf"/>
</dbReference>
<name>L0H2H1_9GAMM</name>
<dbReference type="InterPro" id="IPR008893">
    <property type="entry name" value="WGR_domain"/>
</dbReference>
<dbReference type="AlphaFoldDB" id="L0H2H1"/>
<feature type="domain" description="WGR" evidence="1">
    <location>
        <begin position="12"/>
        <end position="77"/>
    </location>
</feature>
<dbReference type="EMBL" id="CP003052">
    <property type="protein sequence ID" value="AGA92421.1"/>
    <property type="molecule type" value="Genomic_DNA"/>
</dbReference>
<dbReference type="Proteomes" id="UP000010816">
    <property type="component" value="Plasmid pTHIMO01"/>
</dbReference>
<organism evidence="2 3">
    <name type="scientific">Thioflavicoccus mobilis 8321</name>
    <dbReference type="NCBI Taxonomy" id="765912"/>
    <lineage>
        <taxon>Bacteria</taxon>
        <taxon>Pseudomonadati</taxon>
        <taxon>Pseudomonadota</taxon>
        <taxon>Gammaproteobacteria</taxon>
        <taxon>Chromatiales</taxon>
        <taxon>Chromatiaceae</taxon>
        <taxon>Thioflavicoccus</taxon>
    </lineage>
</organism>
<evidence type="ECO:0000259" key="1">
    <source>
        <dbReference type="Pfam" id="PF05406"/>
    </source>
</evidence>
<keyword evidence="3" id="KW-1185">Reference proteome</keyword>